<dbReference type="EMBL" id="JBIRUQ010000006">
    <property type="protein sequence ID" value="MFI1463776.1"/>
    <property type="molecule type" value="Genomic_DNA"/>
</dbReference>
<dbReference type="Proteomes" id="UP001611263">
    <property type="component" value="Unassembled WGS sequence"/>
</dbReference>
<keyword evidence="2" id="KW-1185">Reference proteome</keyword>
<dbReference type="RefSeq" id="WP_033246482.1">
    <property type="nucleotide sequence ID" value="NZ_JBIRUQ010000006.1"/>
</dbReference>
<protein>
    <submittedName>
        <fullName evidence="1">Uncharacterized protein</fullName>
    </submittedName>
</protein>
<gene>
    <name evidence="1" type="ORF">ACH4WX_23915</name>
</gene>
<reference evidence="1 2" key="1">
    <citation type="submission" date="2024-10" db="EMBL/GenBank/DDBJ databases">
        <title>The Natural Products Discovery Center: Release of the First 8490 Sequenced Strains for Exploring Actinobacteria Biosynthetic Diversity.</title>
        <authorList>
            <person name="Kalkreuter E."/>
            <person name="Kautsar S.A."/>
            <person name="Yang D."/>
            <person name="Bader C.D."/>
            <person name="Teijaro C.N."/>
            <person name="Fluegel L."/>
            <person name="Davis C.M."/>
            <person name="Simpson J.R."/>
            <person name="Lauterbach L."/>
            <person name="Steele A.D."/>
            <person name="Gui C."/>
            <person name="Meng S."/>
            <person name="Li G."/>
            <person name="Viehrig K."/>
            <person name="Ye F."/>
            <person name="Su P."/>
            <person name="Kiefer A.F."/>
            <person name="Nichols A."/>
            <person name="Cepeda A.J."/>
            <person name="Yan W."/>
            <person name="Fan B."/>
            <person name="Jiang Y."/>
            <person name="Adhikari A."/>
            <person name="Zheng C.-J."/>
            <person name="Schuster L."/>
            <person name="Cowan T.M."/>
            <person name="Smanski M.J."/>
            <person name="Chevrette M.G."/>
            <person name="De Carvalho L.P.S."/>
            <person name="Shen B."/>
        </authorList>
    </citation>
    <scope>NUCLEOTIDE SEQUENCE [LARGE SCALE GENOMIC DNA]</scope>
    <source>
        <strain evidence="1 2">NPDC020568</strain>
    </source>
</reference>
<name>A0ABW7TVB4_9NOCA</name>
<evidence type="ECO:0000313" key="1">
    <source>
        <dbReference type="EMBL" id="MFI1463776.1"/>
    </source>
</evidence>
<sequence>MPGKRAVVLQRADDDGLELERLVRLHDLRVVFTAVTDTVVPRLAVMIAAGHALENRAEVVVVPHLTAEDVWKAREWHALVEIADVVGADVVLECSAVFPRRAQN</sequence>
<dbReference type="GeneID" id="93509585"/>
<comment type="caution">
    <text evidence="1">The sequence shown here is derived from an EMBL/GenBank/DDBJ whole genome shotgun (WGS) entry which is preliminary data.</text>
</comment>
<accession>A0ABW7TVB4</accession>
<evidence type="ECO:0000313" key="2">
    <source>
        <dbReference type="Proteomes" id="UP001611263"/>
    </source>
</evidence>
<proteinExistence type="predicted"/>
<organism evidence="1 2">
    <name type="scientific">Nocardia carnea</name>
    <dbReference type="NCBI Taxonomy" id="37328"/>
    <lineage>
        <taxon>Bacteria</taxon>
        <taxon>Bacillati</taxon>
        <taxon>Actinomycetota</taxon>
        <taxon>Actinomycetes</taxon>
        <taxon>Mycobacteriales</taxon>
        <taxon>Nocardiaceae</taxon>
        <taxon>Nocardia</taxon>
    </lineage>
</organism>